<dbReference type="InterPro" id="IPR001647">
    <property type="entry name" value="HTH_TetR"/>
</dbReference>
<reference evidence="6 7" key="1">
    <citation type="submission" date="2019-06" db="EMBL/GenBank/DDBJ databases">
        <authorList>
            <person name="Livingstone P."/>
            <person name="Whitworth D."/>
        </authorList>
    </citation>
    <scope>NUCLEOTIDE SEQUENCE [LARGE SCALE GENOMIC DNA]</scope>
    <source>
        <strain evidence="6 7">AM401</strain>
    </source>
</reference>
<dbReference type="SUPFAM" id="SSF46689">
    <property type="entry name" value="Homeodomain-like"/>
    <property type="match status" value="1"/>
</dbReference>
<keyword evidence="2 4" id="KW-0238">DNA-binding</keyword>
<keyword evidence="7" id="KW-1185">Reference proteome</keyword>
<proteinExistence type="predicted"/>
<evidence type="ECO:0000313" key="7">
    <source>
        <dbReference type="Proteomes" id="UP000315369"/>
    </source>
</evidence>
<gene>
    <name evidence="6" type="ORF">FJV41_11045</name>
</gene>
<dbReference type="PANTHER" id="PTHR30055">
    <property type="entry name" value="HTH-TYPE TRANSCRIPTIONAL REGULATOR RUTR"/>
    <property type="match status" value="1"/>
</dbReference>
<feature type="DNA-binding region" description="H-T-H motif" evidence="4">
    <location>
        <begin position="43"/>
        <end position="62"/>
    </location>
</feature>
<keyword evidence="3" id="KW-0804">Transcription</keyword>
<dbReference type="EMBL" id="VIFM01000033">
    <property type="protein sequence ID" value="TQF15896.1"/>
    <property type="molecule type" value="Genomic_DNA"/>
</dbReference>
<dbReference type="InterPro" id="IPR041669">
    <property type="entry name" value="TetR_C_15"/>
</dbReference>
<dbReference type="InterPro" id="IPR050109">
    <property type="entry name" value="HTH-type_TetR-like_transc_reg"/>
</dbReference>
<dbReference type="OrthoDB" id="9793734at2"/>
<dbReference type="PROSITE" id="PS50977">
    <property type="entry name" value="HTH_TETR_2"/>
    <property type="match status" value="1"/>
</dbReference>
<evidence type="ECO:0000256" key="1">
    <source>
        <dbReference type="ARBA" id="ARBA00023015"/>
    </source>
</evidence>
<evidence type="ECO:0000313" key="6">
    <source>
        <dbReference type="EMBL" id="TQF15896.1"/>
    </source>
</evidence>
<evidence type="ECO:0000256" key="2">
    <source>
        <dbReference type="ARBA" id="ARBA00023125"/>
    </source>
</evidence>
<dbReference type="Gene3D" id="1.10.357.10">
    <property type="entry name" value="Tetracycline Repressor, domain 2"/>
    <property type="match status" value="1"/>
</dbReference>
<dbReference type="GO" id="GO:0000976">
    <property type="term" value="F:transcription cis-regulatory region binding"/>
    <property type="evidence" value="ECO:0007669"/>
    <property type="project" value="TreeGrafter"/>
</dbReference>
<dbReference type="InterPro" id="IPR009057">
    <property type="entry name" value="Homeodomain-like_sf"/>
</dbReference>
<feature type="domain" description="HTH tetR-type" evidence="5">
    <location>
        <begin position="20"/>
        <end position="80"/>
    </location>
</feature>
<protein>
    <submittedName>
        <fullName evidence="6">TetR/AcrR family transcriptional regulator</fullName>
    </submittedName>
</protein>
<name>A0A540X3R5_9BACT</name>
<dbReference type="Pfam" id="PF17918">
    <property type="entry name" value="TetR_C_15"/>
    <property type="match status" value="1"/>
</dbReference>
<dbReference type="Pfam" id="PF00440">
    <property type="entry name" value="TetR_N"/>
    <property type="match status" value="1"/>
</dbReference>
<organism evidence="6 7">
    <name type="scientific">Myxococcus llanfairpwllgwyngyllgogerychwyrndrobwllllantysiliogogogochensis</name>
    <dbReference type="NCBI Taxonomy" id="2590453"/>
    <lineage>
        <taxon>Bacteria</taxon>
        <taxon>Pseudomonadati</taxon>
        <taxon>Myxococcota</taxon>
        <taxon>Myxococcia</taxon>
        <taxon>Myxococcales</taxon>
        <taxon>Cystobacterineae</taxon>
        <taxon>Myxococcaceae</taxon>
        <taxon>Myxococcus</taxon>
    </lineage>
</organism>
<keyword evidence="1" id="KW-0805">Transcription regulation</keyword>
<comment type="caution">
    <text evidence="6">The sequence shown here is derived from an EMBL/GenBank/DDBJ whole genome shotgun (WGS) entry which is preliminary data.</text>
</comment>
<sequence length="217" mass="24406">MAARKPRTSPRKQPKQDRSVATVDAILQAATYILVREGWEGFTTNRVAERAGVNIASLYQYFPNKEAIVVELQRRHVAKSREGMQGAISALRAQKTLPRVLELVVEGAIAEHRVAPELHRIFSEELPRSARAPSEVPDAQVDRFWREVLAPFVRNVTDLPLAAFFVRVTLHAVIHEAATSRPELLDRPDFASEVVCLLDRYLRRAAPARSRTRARGA</sequence>
<dbReference type="Proteomes" id="UP000315369">
    <property type="component" value="Unassembled WGS sequence"/>
</dbReference>
<accession>A0A540X3R5</accession>
<evidence type="ECO:0000256" key="3">
    <source>
        <dbReference type="ARBA" id="ARBA00023163"/>
    </source>
</evidence>
<dbReference type="PANTHER" id="PTHR30055:SF234">
    <property type="entry name" value="HTH-TYPE TRANSCRIPTIONAL REGULATOR BETI"/>
    <property type="match status" value="1"/>
</dbReference>
<dbReference type="AlphaFoldDB" id="A0A540X3R5"/>
<dbReference type="GO" id="GO:0003700">
    <property type="term" value="F:DNA-binding transcription factor activity"/>
    <property type="evidence" value="ECO:0007669"/>
    <property type="project" value="TreeGrafter"/>
</dbReference>
<evidence type="ECO:0000256" key="4">
    <source>
        <dbReference type="PROSITE-ProRule" id="PRU00335"/>
    </source>
</evidence>
<dbReference type="PRINTS" id="PR00455">
    <property type="entry name" value="HTHTETR"/>
</dbReference>
<evidence type="ECO:0000259" key="5">
    <source>
        <dbReference type="PROSITE" id="PS50977"/>
    </source>
</evidence>
<dbReference type="RefSeq" id="WP_141642409.1">
    <property type="nucleotide sequence ID" value="NZ_VIFM01000033.1"/>
</dbReference>